<evidence type="ECO:0000313" key="1">
    <source>
        <dbReference type="EMBL" id="MCV3217132.1"/>
    </source>
</evidence>
<keyword evidence="2" id="KW-1185">Reference proteome</keyword>
<comment type="caution">
    <text evidence="1">The sequence shown here is derived from an EMBL/GenBank/DDBJ whole genome shotgun (WGS) entry which is preliminary data.</text>
</comment>
<protein>
    <submittedName>
        <fullName evidence="1">Uncharacterized protein</fullName>
    </submittedName>
</protein>
<dbReference type="EMBL" id="JAOWRF010000386">
    <property type="protein sequence ID" value="MCV3217132.1"/>
    <property type="molecule type" value="Genomic_DNA"/>
</dbReference>
<name>A0ABT3B6X9_9CYAN</name>
<reference evidence="1 2" key="1">
    <citation type="submission" date="2022-10" db="EMBL/GenBank/DDBJ databases">
        <title>Identification of biosynthetic pathway for the production of the potent trypsin inhibitor radiosumin.</title>
        <authorList>
            <person name="Fewer D.P."/>
            <person name="Delbaje E."/>
            <person name="Ouyang X."/>
            <person name="Agostino P.D."/>
            <person name="Wahlsten M."/>
            <person name="Jokela J."/>
            <person name="Permi P."/>
            <person name="Haapaniemi E."/>
            <person name="Koistinen H."/>
        </authorList>
    </citation>
    <scope>NUCLEOTIDE SEQUENCE [LARGE SCALE GENOMIC DNA]</scope>
    <source>
        <strain evidence="1 2">NIES-515</strain>
    </source>
</reference>
<proteinExistence type="predicted"/>
<organism evidence="1 2">
    <name type="scientific">Plectonema radiosum NIES-515</name>
    <dbReference type="NCBI Taxonomy" id="2986073"/>
    <lineage>
        <taxon>Bacteria</taxon>
        <taxon>Bacillati</taxon>
        <taxon>Cyanobacteriota</taxon>
        <taxon>Cyanophyceae</taxon>
        <taxon>Oscillatoriophycideae</taxon>
        <taxon>Oscillatoriales</taxon>
        <taxon>Microcoleaceae</taxon>
        <taxon>Plectonema</taxon>
    </lineage>
</organism>
<sequence>MTHFKALVILPQNTINIRENVAELLSPYYSELVVEPYKEYLNQSEVQAEIQNLSTLSKENIEELIEEYEVYGDNLLESLAKIKLDWYEEEIAGIDEYGAYRLTTLNPCSKWDWYDFIEVESRESKLPIGYPCRVADLPNIVPYALITPNGQWYEAGAKLGLQAFKRICLLDNTQVNEEEVSWDLEVQKILASYSDYLAVAIHCHI</sequence>
<evidence type="ECO:0000313" key="2">
    <source>
        <dbReference type="Proteomes" id="UP001526143"/>
    </source>
</evidence>
<accession>A0ABT3B6X9</accession>
<gene>
    <name evidence="1" type="ORF">OGM63_27095</name>
</gene>
<dbReference type="Proteomes" id="UP001526143">
    <property type="component" value="Unassembled WGS sequence"/>
</dbReference>
<dbReference type="RefSeq" id="WP_263748824.1">
    <property type="nucleotide sequence ID" value="NZ_JAOWRF010000386.1"/>
</dbReference>